<evidence type="ECO:0000313" key="2">
    <source>
        <dbReference type="EMBL" id="MFC5141324.1"/>
    </source>
</evidence>
<feature type="transmembrane region" description="Helical" evidence="1">
    <location>
        <begin position="6"/>
        <end position="27"/>
    </location>
</feature>
<keyword evidence="3" id="KW-1185">Reference proteome</keyword>
<organism evidence="2 3">
    <name type="scientific">Actinomycetospora rhizophila</name>
    <dbReference type="NCBI Taxonomy" id="1416876"/>
    <lineage>
        <taxon>Bacteria</taxon>
        <taxon>Bacillati</taxon>
        <taxon>Actinomycetota</taxon>
        <taxon>Actinomycetes</taxon>
        <taxon>Pseudonocardiales</taxon>
        <taxon>Pseudonocardiaceae</taxon>
        <taxon>Actinomycetospora</taxon>
    </lineage>
</organism>
<comment type="caution">
    <text evidence="2">The sequence shown here is derived from an EMBL/GenBank/DDBJ whole genome shotgun (WGS) entry which is preliminary data.</text>
</comment>
<reference evidence="3" key="1">
    <citation type="journal article" date="2019" name="Int. J. Syst. Evol. Microbiol.">
        <title>The Global Catalogue of Microorganisms (GCM) 10K type strain sequencing project: providing services to taxonomists for standard genome sequencing and annotation.</title>
        <authorList>
            <consortium name="The Broad Institute Genomics Platform"/>
            <consortium name="The Broad Institute Genome Sequencing Center for Infectious Disease"/>
            <person name="Wu L."/>
            <person name="Ma J."/>
        </authorList>
    </citation>
    <scope>NUCLEOTIDE SEQUENCE [LARGE SCALE GENOMIC DNA]</scope>
    <source>
        <strain evidence="3">XZYJ18</strain>
    </source>
</reference>
<evidence type="ECO:0000256" key="1">
    <source>
        <dbReference type="SAM" id="Phobius"/>
    </source>
</evidence>
<protein>
    <submittedName>
        <fullName evidence="2">GAP family protein</fullName>
    </submittedName>
</protein>
<gene>
    <name evidence="2" type="ORF">ACFPK1_24010</name>
</gene>
<sequence>MSPEALVLGLISAVRGVTLAIVYALLLSERARRLLVAYVVAGAVVTLGVGIVVVTWLHTGTRASGSTTGRLWVDLVLGVAAVVWAGFHLAGHPIRLRRPGRERRRERSTVLPEALDRRLRAPTVPMVIGAGVLTNLPGLYYLAALVAILQTHPSAVDGIAQVTVYTVLRFATPLAALVLVVLRPDRTMEIVRSAHAWGHRNSRVLLGLLVGAVGLYLVGKALSGLLG</sequence>
<name>A0ABV9ZLP3_9PSEU</name>
<keyword evidence="1" id="KW-0812">Transmembrane</keyword>
<feature type="transmembrane region" description="Helical" evidence="1">
    <location>
        <begin position="71"/>
        <end position="91"/>
    </location>
</feature>
<accession>A0ABV9ZLP3</accession>
<feature type="transmembrane region" description="Helical" evidence="1">
    <location>
        <begin position="203"/>
        <end position="222"/>
    </location>
</feature>
<dbReference type="RefSeq" id="WP_378023478.1">
    <property type="nucleotide sequence ID" value="NZ_JBHSKG010000015.1"/>
</dbReference>
<dbReference type="Proteomes" id="UP001596175">
    <property type="component" value="Unassembled WGS sequence"/>
</dbReference>
<keyword evidence="1" id="KW-1133">Transmembrane helix</keyword>
<keyword evidence="1" id="KW-0472">Membrane</keyword>
<proteinExistence type="predicted"/>
<feature type="transmembrane region" description="Helical" evidence="1">
    <location>
        <begin position="127"/>
        <end position="150"/>
    </location>
</feature>
<feature type="transmembrane region" description="Helical" evidence="1">
    <location>
        <begin position="34"/>
        <end position="59"/>
    </location>
</feature>
<dbReference type="InterPro" id="IPR021315">
    <property type="entry name" value="Gap/Sap"/>
</dbReference>
<dbReference type="Pfam" id="PF11139">
    <property type="entry name" value="SfLAP"/>
    <property type="match status" value="1"/>
</dbReference>
<feature type="transmembrane region" description="Helical" evidence="1">
    <location>
        <begin position="162"/>
        <end position="182"/>
    </location>
</feature>
<dbReference type="EMBL" id="JBHSKG010000015">
    <property type="protein sequence ID" value="MFC5141324.1"/>
    <property type="molecule type" value="Genomic_DNA"/>
</dbReference>
<evidence type="ECO:0000313" key="3">
    <source>
        <dbReference type="Proteomes" id="UP001596175"/>
    </source>
</evidence>